<proteinExistence type="predicted"/>
<dbReference type="Proteomes" id="UP000824242">
    <property type="component" value="Unassembled WGS sequence"/>
</dbReference>
<protein>
    <submittedName>
        <fullName evidence="2">IMP cyclohydrolase</fullName>
    </submittedName>
</protein>
<evidence type="ECO:0000313" key="2">
    <source>
        <dbReference type="EMBL" id="HIR47698.1"/>
    </source>
</evidence>
<reference evidence="2" key="1">
    <citation type="submission" date="2020-10" db="EMBL/GenBank/DDBJ databases">
        <authorList>
            <person name="Gilroy R."/>
        </authorList>
    </citation>
    <scope>NUCLEOTIDE SEQUENCE</scope>
    <source>
        <strain evidence="2">ChiSxjej1B13-7958</strain>
    </source>
</reference>
<evidence type="ECO:0000313" key="3">
    <source>
        <dbReference type="Proteomes" id="UP000824242"/>
    </source>
</evidence>
<dbReference type="InterPro" id="IPR020600">
    <property type="entry name" value="IMP_cyclohydrolase-like"/>
</dbReference>
<feature type="domain" description="Inosine monophosphate cyclohydrolase-like" evidence="1">
    <location>
        <begin position="15"/>
        <end position="220"/>
    </location>
</feature>
<dbReference type="GO" id="GO:0006188">
    <property type="term" value="P:IMP biosynthetic process"/>
    <property type="evidence" value="ECO:0007669"/>
    <property type="project" value="InterPro"/>
</dbReference>
<gene>
    <name evidence="2" type="ORF">IAB89_08620</name>
</gene>
<sequence>MKRKDMKAEIASTSYPGRGILIGRSEDGKKAVIAYFIMGRSENSRNRVFEPVGDDLRTRAFDESKMQDPSLVIYNAVRVLDDTTIVTNGDQTDTIYDFLAAGKTWEDALRTRTFEPDGPNFTPRISGVVCNKTGAYRLSILKSDDNDDSSAQRFFFEYPQPKAGEGHFIHTYMGDGNPLPSYEGEPTPVTVCGDLAQFTEDIWQSLDPDNKISLFTRFIDLETGKWETEIRNKNQ</sequence>
<comment type="caution">
    <text evidence="2">The sequence shown here is derived from an EMBL/GenBank/DDBJ whole genome shotgun (WGS) entry which is preliminary data.</text>
</comment>
<dbReference type="SUPFAM" id="SSF75569">
    <property type="entry name" value="Archaeal IMP cyclohydrolase PurO"/>
    <property type="match status" value="1"/>
</dbReference>
<dbReference type="Gene3D" id="3.60.20.20">
    <property type="entry name" value="Inosine monophosphate cyclohydrolase-like"/>
    <property type="match status" value="1"/>
</dbReference>
<evidence type="ECO:0000259" key="1">
    <source>
        <dbReference type="Pfam" id="PF07826"/>
    </source>
</evidence>
<dbReference type="InterPro" id="IPR036795">
    <property type="entry name" value="IMP_cyclohydrolase-like_sf"/>
</dbReference>
<name>A0A9D1DFG4_9FIRM</name>
<dbReference type="AlphaFoldDB" id="A0A9D1DFG4"/>
<dbReference type="EMBL" id="DVGZ01000093">
    <property type="protein sequence ID" value="HIR47698.1"/>
    <property type="molecule type" value="Genomic_DNA"/>
</dbReference>
<accession>A0A9D1DFG4</accession>
<reference evidence="2" key="2">
    <citation type="journal article" date="2021" name="PeerJ">
        <title>Extensive microbial diversity within the chicken gut microbiome revealed by metagenomics and culture.</title>
        <authorList>
            <person name="Gilroy R."/>
            <person name="Ravi A."/>
            <person name="Getino M."/>
            <person name="Pursley I."/>
            <person name="Horton D.L."/>
            <person name="Alikhan N.F."/>
            <person name="Baker D."/>
            <person name="Gharbi K."/>
            <person name="Hall N."/>
            <person name="Watson M."/>
            <person name="Adriaenssens E.M."/>
            <person name="Foster-Nyarko E."/>
            <person name="Jarju S."/>
            <person name="Secka A."/>
            <person name="Antonio M."/>
            <person name="Oren A."/>
            <person name="Chaudhuri R.R."/>
            <person name="La Ragione R."/>
            <person name="Hildebrand F."/>
            <person name="Pallen M.J."/>
        </authorList>
    </citation>
    <scope>NUCLEOTIDE SEQUENCE</scope>
    <source>
        <strain evidence="2">ChiSxjej1B13-7958</strain>
    </source>
</reference>
<dbReference type="GO" id="GO:0003937">
    <property type="term" value="F:IMP cyclohydrolase activity"/>
    <property type="evidence" value="ECO:0007669"/>
    <property type="project" value="InterPro"/>
</dbReference>
<organism evidence="2 3">
    <name type="scientific">Candidatus Caccousia avicola</name>
    <dbReference type="NCBI Taxonomy" id="2840721"/>
    <lineage>
        <taxon>Bacteria</taxon>
        <taxon>Bacillati</taxon>
        <taxon>Bacillota</taxon>
        <taxon>Clostridia</taxon>
        <taxon>Eubacteriales</taxon>
        <taxon>Oscillospiraceae</taxon>
        <taxon>Oscillospiraceae incertae sedis</taxon>
        <taxon>Candidatus Caccousia</taxon>
    </lineage>
</organism>
<dbReference type="Pfam" id="PF07826">
    <property type="entry name" value="IMP_cyclohyd"/>
    <property type="match status" value="1"/>
</dbReference>